<proteinExistence type="predicted"/>
<organism evidence="1">
    <name type="scientific">viral metagenome</name>
    <dbReference type="NCBI Taxonomy" id="1070528"/>
    <lineage>
        <taxon>unclassified sequences</taxon>
        <taxon>metagenomes</taxon>
        <taxon>organismal metagenomes</taxon>
    </lineage>
</organism>
<reference evidence="1" key="1">
    <citation type="journal article" date="2020" name="Nature">
        <title>Giant virus diversity and host interactions through global metagenomics.</title>
        <authorList>
            <person name="Schulz F."/>
            <person name="Roux S."/>
            <person name="Paez-Espino D."/>
            <person name="Jungbluth S."/>
            <person name="Walsh D.A."/>
            <person name="Denef V.J."/>
            <person name="McMahon K.D."/>
            <person name="Konstantinidis K.T."/>
            <person name="Eloe-Fadrosh E.A."/>
            <person name="Kyrpides N.C."/>
            <person name="Woyke T."/>
        </authorList>
    </citation>
    <scope>NUCLEOTIDE SEQUENCE</scope>
    <source>
        <strain evidence="1">GVMAG-M-3300027206-1</strain>
    </source>
</reference>
<evidence type="ECO:0000313" key="1">
    <source>
        <dbReference type="EMBL" id="QHU03641.1"/>
    </source>
</evidence>
<dbReference type="EMBL" id="MN740384">
    <property type="protein sequence ID" value="QHU03641.1"/>
    <property type="molecule type" value="Genomic_DNA"/>
</dbReference>
<sequence length="67" mass="7807">MKHRRELYEEADKKALDDYLIDSDKVDPDTIKIMVEKLTTDQVLLSKFYSAAQTDDRVTLINLTMDV</sequence>
<name>A0A6C0JFF6_9ZZZZ</name>
<accession>A0A6C0JFF6</accession>
<dbReference type="AlphaFoldDB" id="A0A6C0JFF6"/>
<protein>
    <submittedName>
        <fullName evidence="1">Uncharacterized protein</fullName>
    </submittedName>
</protein>